<evidence type="ECO:0000313" key="4">
    <source>
        <dbReference type="EnsemblMetazoa" id="AMEC017705-PA"/>
    </source>
</evidence>
<dbReference type="PANTHER" id="PTHR43115:SF4">
    <property type="entry name" value="DEHYDROGENASE_REDUCTASE SDR FAMILY MEMBER 11"/>
    <property type="match status" value="1"/>
</dbReference>
<dbReference type="InterPro" id="IPR020904">
    <property type="entry name" value="Sc_DH/Rdtase_CS"/>
</dbReference>
<dbReference type="Proteomes" id="UP000075902">
    <property type="component" value="Unassembled WGS sequence"/>
</dbReference>
<accession>A0A182UC34</accession>
<dbReference type="InterPro" id="IPR036291">
    <property type="entry name" value="NAD(P)-bd_dom_sf"/>
</dbReference>
<keyword evidence="2" id="KW-0560">Oxidoreductase</keyword>
<evidence type="ECO:0000256" key="2">
    <source>
        <dbReference type="ARBA" id="ARBA00023002"/>
    </source>
</evidence>
<reference evidence="4" key="2">
    <citation type="submission" date="2020-05" db="UniProtKB">
        <authorList>
            <consortium name="EnsemblMetazoa"/>
        </authorList>
    </citation>
    <scope>IDENTIFICATION</scope>
    <source>
        <strain evidence="4">CM1001059</strain>
    </source>
</reference>
<name>A0A182UC34_9DIPT</name>
<dbReference type="SUPFAM" id="SSF51735">
    <property type="entry name" value="NAD(P)-binding Rossmann-fold domains"/>
    <property type="match status" value="1"/>
</dbReference>
<dbReference type="PRINTS" id="PR00080">
    <property type="entry name" value="SDRFAMILY"/>
</dbReference>
<evidence type="ECO:0008006" key="6">
    <source>
        <dbReference type="Google" id="ProtNLM"/>
    </source>
</evidence>
<dbReference type="PROSITE" id="PS00061">
    <property type="entry name" value="ADH_SHORT"/>
    <property type="match status" value="1"/>
</dbReference>
<dbReference type="STRING" id="34690.A0A182UC34"/>
<dbReference type="PANTHER" id="PTHR43115">
    <property type="entry name" value="DEHYDROGENASE/REDUCTASE SDR FAMILY MEMBER 11"/>
    <property type="match status" value="1"/>
</dbReference>
<evidence type="ECO:0000256" key="3">
    <source>
        <dbReference type="RuleBase" id="RU000363"/>
    </source>
</evidence>
<reference evidence="5" key="1">
    <citation type="submission" date="2014-01" db="EMBL/GenBank/DDBJ databases">
        <title>The Genome Sequence of Anopheles melas CM1001059_A (V2).</title>
        <authorList>
            <consortium name="The Broad Institute Genomics Platform"/>
            <person name="Neafsey D.E."/>
            <person name="Besansky N."/>
            <person name="Howell P."/>
            <person name="Walton C."/>
            <person name="Young S.K."/>
            <person name="Zeng Q."/>
            <person name="Gargeya S."/>
            <person name="Fitzgerald M."/>
            <person name="Haas B."/>
            <person name="Abouelleil A."/>
            <person name="Allen A.W."/>
            <person name="Alvarado L."/>
            <person name="Arachchi H.M."/>
            <person name="Berlin A.M."/>
            <person name="Chapman S.B."/>
            <person name="Gainer-Dewar J."/>
            <person name="Goldberg J."/>
            <person name="Griggs A."/>
            <person name="Gujja S."/>
            <person name="Hansen M."/>
            <person name="Howarth C."/>
            <person name="Imamovic A."/>
            <person name="Ireland A."/>
            <person name="Larimer J."/>
            <person name="McCowan C."/>
            <person name="Murphy C."/>
            <person name="Pearson M."/>
            <person name="Poon T.W."/>
            <person name="Priest M."/>
            <person name="Roberts A."/>
            <person name="Saif S."/>
            <person name="Shea T."/>
            <person name="Sisk P."/>
            <person name="Sykes S."/>
            <person name="Wortman J."/>
            <person name="Nusbaum C."/>
            <person name="Birren B."/>
        </authorList>
    </citation>
    <scope>NUCLEOTIDE SEQUENCE [LARGE SCALE GENOMIC DNA]</scope>
    <source>
        <strain evidence="5">CM1001059</strain>
    </source>
</reference>
<dbReference type="GO" id="GO:0016616">
    <property type="term" value="F:oxidoreductase activity, acting on the CH-OH group of donors, NAD or NADP as acceptor"/>
    <property type="evidence" value="ECO:0007669"/>
    <property type="project" value="UniProtKB-ARBA"/>
</dbReference>
<organism evidence="4 5">
    <name type="scientific">Anopheles melas</name>
    <dbReference type="NCBI Taxonomy" id="34690"/>
    <lineage>
        <taxon>Eukaryota</taxon>
        <taxon>Metazoa</taxon>
        <taxon>Ecdysozoa</taxon>
        <taxon>Arthropoda</taxon>
        <taxon>Hexapoda</taxon>
        <taxon>Insecta</taxon>
        <taxon>Pterygota</taxon>
        <taxon>Neoptera</taxon>
        <taxon>Endopterygota</taxon>
        <taxon>Diptera</taxon>
        <taxon>Nematocera</taxon>
        <taxon>Culicoidea</taxon>
        <taxon>Culicidae</taxon>
        <taxon>Anophelinae</taxon>
        <taxon>Anopheles</taxon>
    </lineage>
</organism>
<keyword evidence="5" id="KW-1185">Reference proteome</keyword>
<dbReference type="FunFam" id="3.40.50.720:FF:000047">
    <property type="entry name" value="NADP-dependent L-serine/L-allo-threonine dehydrogenase"/>
    <property type="match status" value="1"/>
</dbReference>
<evidence type="ECO:0000256" key="1">
    <source>
        <dbReference type="ARBA" id="ARBA00006484"/>
    </source>
</evidence>
<sequence>MPARTRALAVAAPMPELAPVTTATLPTHRSMMGMSWVLAPIVYTMDRWIGKVAIVTGASSGIGATAVKALATAGMVVIGLARRAERVLELKKSVPAEVAHRIHSHRCDVTSEQSIVDAFALIDHQFGGVDVLINNAGVSKLTCTLLTAGNGADLRTVLDTNVMGVVLCSREAFQSMKRRSIDGHIVNINSILGHKYIGFPNLNIYGASKYAVTAITETLRNDLRNEGTRVKVTSISPGIVRTEMVPKGEQFQDTPMLEADDVVGAILYALGTPPHVQVHEVIIKPVGEMN</sequence>
<dbReference type="PRINTS" id="PR00081">
    <property type="entry name" value="GDHRDH"/>
</dbReference>
<dbReference type="Pfam" id="PF00106">
    <property type="entry name" value="adh_short"/>
    <property type="match status" value="1"/>
</dbReference>
<dbReference type="Gene3D" id="3.40.50.720">
    <property type="entry name" value="NAD(P)-binding Rossmann-like Domain"/>
    <property type="match status" value="1"/>
</dbReference>
<dbReference type="EnsemblMetazoa" id="AMEC017705-RA">
    <property type="protein sequence ID" value="AMEC017705-PA"/>
    <property type="gene ID" value="AMEC017705"/>
</dbReference>
<proteinExistence type="inferred from homology"/>
<dbReference type="VEuPathDB" id="VectorBase:AMEC017705"/>
<protein>
    <recommendedName>
        <fullName evidence="6">Dehydrogenase</fullName>
    </recommendedName>
</protein>
<comment type="similarity">
    <text evidence="1 3">Belongs to the short-chain dehydrogenases/reductases (SDR) family.</text>
</comment>
<evidence type="ECO:0000313" key="5">
    <source>
        <dbReference type="Proteomes" id="UP000075902"/>
    </source>
</evidence>
<dbReference type="InterPro" id="IPR002347">
    <property type="entry name" value="SDR_fam"/>
</dbReference>
<dbReference type="AlphaFoldDB" id="A0A182UC34"/>